<name>A0A4Y7TBC1_COPMI</name>
<accession>A0A4Y7TBC1</accession>
<keyword evidence="4" id="KW-1185">Reference proteome</keyword>
<evidence type="ECO:0000256" key="1">
    <source>
        <dbReference type="SAM" id="Phobius"/>
    </source>
</evidence>
<dbReference type="EMBL" id="QPFP01000021">
    <property type="protein sequence ID" value="TEB30882.1"/>
    <property type="molecule type" value="Genomic_DNA"/>
</dbReference>
<feature type="transmembrane region" description="Helical" evidence="1">
    <location>
        <begin position="74"/>
        <end position="96"/>
    </location>
</feature>
<organism evidence="3 4">
    <name type="scientific">Coprinellus micaceus</name>
    <name type="common">Glistening ink-cap mushroom</name>
    <name type="synonym">Coprinus micaceus</name>
    <dbReference type="NCBI Taxonomy" id="71717"/>
    <lineage>
        <taxon>Eukaryota</taxon>
        <taxon>Fungi</taxon>
        <taxon>Dikarya</taxon>
        <taxon>Basidiomycota</taxon>
        <taxon>Agaricomycotina</taxon>
        <taxon>Agaricomycetes</taxon>
        <taxon>Agaricomycetidae</taxon>
        <taxon>Agaricales</taxon>
        <taxon>Agaricineae</taxon>
        <taxon>Psathyrellaceae</taxon>
        <taxon>Coprinellus</taxon>
    </lineage>
</organism>
<dbReference type="Proteomes" id="UP000298030">
    <property type="component" value="Unassembled WGS sequence"/>
</dbReference>
<reference evidence="3 4" key="1">
    <citation type="journal article" date="2019" name="Nat. Ecol. Evol.">
        <title>Megaphylogeny resolves global patterns of mushroom evolution.</title>
        <authorList>
            <person name="Varga T."/>
            <person name="Krizsan K."/>
            <person name="Foldi C."/>
            <person name="Dima B."/>
            <person name="Sanchez-Garcia M."/>
            <person name="Sanchez-Ramirez S."/>
            <person name="Szollosi G.J."/>
            <person name="Szarkandi J.G."/>
            <person name="Papp V."/>
            <person name="Albert L."/>
            <person name="Andreopoulos W."/>
            <person name="Angelini C."/>
            <person name="Antonin V."/>
            <person name="Barry K.W."/>
            <person name="Bougher N.L."/>
            <person name="Buchanan P."/>
            <person name="Buyck B."/>
            <person name="Bense V."/>
            <person name="Catcheside P."/>
            <person name="Chovatia M."/>
            <person name="Cooper J."/>
            <person name="Damon W."/>
            <person name="Desjardin D."/>
            <person name="Finy P."/>
            <person name="Geml J."/>
            <person name="Haridas S."/>
            <person name="Hughes K."/>
            <person name="Justo A."/>
            <person name="Karasinski D."/>
            <person name="Kautmanova I."/>
            <person name="Kiss B."/>
            <person name="Kocsube S."/>
            <person name="Kotiranta H."/>
            <person name="LaButti K.M."/>
            <person name="Lechner B.E."/>
            <person name="Liimatainen K."/>
            <person name="Lipzen A."/>
            <person name="Lukacs Z."/>
            <person name="Mihaltcheva S."/>
            <person name="Morgado L.N."/>
            <person name="Niskanen T."/>
            <person name="Noordeloos M.E."/>
            <person name="Ohm R.A."/>
            <person name="Ortiz-Santana B."/>
            <person name="Ovrebo C."/>
            <person name="Racz N."/>
            <person name="Riley R."/>
            <person name="Savchenko A."/>
            <person name="Shiryaev A."/>
            <person name="Soop K."/>
            <person name="Spirin V."/>
            <person name="Szebenyi C."/>
            <person name="Tomsovsky M."/>
            <person name="Tulloss R.E."/>
            <person name="Uehling J."/>
            <person name="Grigoriev I.V."/>
            <person name="Vagvolgyi C."/>
            <person name="Papp T."/>
            <person name="Martin F.M."/>
            <person name="Miettinen O."/>
            <person name="Hibbett D.S."/>
            <person name="Nagy L.G."/>
        </authorList>
    </citation>
    <scope>NUCLEOTIDE SEQUENCE [LARGE SCALE GENOMIC DNA]</scope>
    <source>
        <strain evidence="3 4">FP101781</strain>
    </source>
</reference>
<dbReference type="AlphaFoldDB" id="A0A4Y7TBC1"/>
<keyword evidence="1" id="KW-0472">Membrane</keyword>
<gene>
    <name evidence="3" type="ORF">FA13DRAFT_1792014</name>
</gene>
<evidence type="ECO:0000256" key="2">
    <source>
        <dbReference type="SAM" id="SignalP"/>
    </source>
</evidence>
<feature type="chain" id="PRO_5021378569" evidence="2">
    <location>
        <begin position="20"/>
        <end position="323"/>
    </location>
</feature>
<comment type="caution">
    <text evidence="3">The sequence shown here is derived from an EMBL/GenBank/DDBJ whole genome shotgun (WGS) entry which is preliminary data.</text>
</comment>
<evidence type="ECO:0000313" key="4">
    <source>
        <dbReference type="Proteomes" id="UP000298030"/>
    </source>
</evidence>
<keyword evidence="1" id="KW-0812">Transmembrane</keyword>
<proteinExistence type="predicted"/>
<keyword evidence="2" id="KW-0732">Signal</keyword>
<feature type="signal peptide" evidence="2">
    <location>
        <begin position="1"/>
        <end position="19"/>
    </location>
</feature>
<protein>
    <submittedName>
        <fullName evidence="3">Uncharacterized protein</fullName>
    </submittedName>
</protein>
<feature type="transmembrane region" description="Helical" evidence="1">
    <location>
        <begin position="201"/>
        <end position="221"/>
    </location>
</feature>
<evidence type="ECO:0000313" key="3">
    <source>
        <dbReference type="EMBL" id="TEB30882.1"/>
    </source>
</evidence>
<keyword evidence="1" id="KW-1133">Transmembrane helix</keyword>
<feature type="transmembrane region" description="Helical" evidence="1">
    <location>
        <begin position="259"/>
        <end position="276"/>
    </location>
</feature>
<sequence>MVRLATAAVAALVIVPAIAAPIAQQGSEDFEARAFDDFETDFAARAEDAPEFEMRSPAIQAASLMRLGRTIGKALPWVGTVAGIGAGGLGLGLGAAANSKSRRSFGEDDELFVRGIEDELEARAGGAGALRFAKSALGAFGALGTGVSIFTALKPLGQKKEARSFDEFDELEMRAFEDLDARDPAIQAASLLRLGKAIKPWIGTVAGIGAGGLGLGLGAVANSKSGRSFDEDDELFVREIEDELEARAGAGALKFAKSALGAFGAFGTGVSIFTALKPLGQPKQARAFTDELDARDPDTELEYRDFEDLLEFYERELEVNELD</sequence>